<dbReference type="Gramene" id="TraesROB_scaffold_058408_01G000200.1">
    <property type="protein sequence ID" value="TraesROB_scaffold_058408_01G000200.1"/>
    <property type="gene ID" value="TraesROB_scaffold_058408_01G000200"/>
</dbReference>
<accession>A0A3B6JG71</accession>
<dbReference type="InterPro" id="IPR010341">
    <property type="entry name" value="DUF936_pln"/>
</dbReference>
<feature type="region of interest" description="Disordered" evidence="1">
    <location>
        <begin position="139"/>
        <end position="164"/>
    </location>
</feature>
<feature type="region of interest" description="Disordered" evidence="1">
    <location>
        <begin position="369"/>
        <end position="410"/>
    </location>
</feature>
<dbReference type="Gramene" id="TraesCAD_scaffold_060054_01G000200.1">
    <property type="protein sequence ID" value="TraesCAD_scaffold_060054_01G000200.1"/>
    <property type="gene ID" value="TraesCAD_scaffold_060054_01G000200"/>
</dbReference>
<feature type="region of interest" description="Disordered" evidence="1">
    <location>
        <begin position="568"/>
        <end position="611"/>
    </location>
</feature>
<sequence>MATVMPGVLLRLLQAMHTDERVTGEHRSPALQVTAVVPALTASTADSLLCPSNGFLLQLSDGLHSTYVQPSPADADALLSARPHIVGHLVHLDRLRFASPVPRAVGLRPVPSSRSLPCVGNPEPLIVRSAACSRGYVIRPDSSPDAAPPLMPSGSGSAPPSDAMDAAVKRTVLAPRNGPEAAALPGGSAVKRRFSSPAPAKQRDPSPAVKGASRAASPSVKGASRASSPAVRGTSRSSSPAPSKCVVPSLVAAEEENRRVAKEPAIIVPSRYRQPSPGGRRGAASPGGGGRRGSLSPGSRRLSGEGGSKKKVGVLVSGISKMTDLGSGSAMKPGRKSWDESAMALAAAAAGTVKKSKVKVDRDTILRTQEAMSRRLSDATTELSSNDDTSVDEKPKPRKKTESSAGKAKTAPKIILHDAKWTDGSVPLVTVSDKLSKIGKEADPPNAVFVLLLILQEAAERRDAAAAAAADALQEALITDSVIRNLSKFSELCSLSKTANPLPTVDCFLAVYEDTLKWKKIAESMATNGADEAAFWEKSATHWVEAALATELEVLKLVNSATGSIYQKKSTEKPKAPAVEPPRTSLSKRPSLGASAKVQSRASPLPAAWPKTPGMNETVELANTLCREMHAWFLKFVNEAMDVGFHLFEDQNIATRGKQSGHITVVLSQFKRISDWLDGVGKIADEDATKDNVERLKRKIYQFVISRMGSAFESSVSVSAKS</sequence>
<dbReference type="Proteomes" id="UP000019116">
    <property type="component" value="Chromosome 4D"/>
</dbReference>
<dbReference type="Gramene" id="TraesCS4D02G121400.1">
    <property type="protein sequence ID" value="TraesCS4D02G121400.1"/>
    <property type="gene ID" value="TraesCS4D02G121400"/>
</dbReference>
<dbReference type="Gramene" id="TraesWEE_scaffold_053651_01G000200.1">
    <property type="protein sequence ID" value="TraesWEE_scaffold_053651_01G000200.1"/>
    <property type="gene ID" value="TraesWEE_scaffold_053651_01G000200"/>
</dbReference>
<dbReference type="Pfam" id="PF06075">
    <property type="entry name" value="DUF936"/>
    <property type="match status" value="1"/>
</dbReference>
<protein>
    <submittedName>
        <fullName evidence="4">Uncharacterized protein</fullName>
    </submittedName>
</protein>
<dbReference type="OrthoDB" id="1918502at2759"/>
<dbReference type="Gramene" id="TraesCS4D03G0243000.2">
    <property type="protein sequence ID" value="TraesCS4D03G0243000.2.CDS"/>
    <property type="gene ID" value="TraesCS4D03G0243000"/>
</dbReference>
<feature type="region of interest" description="Disordered" evidence="1">
    <location>
        <begin position="177"/>
        <end position="313"/>
    </location>
</feature>
<name>A0A3B6JG71_WHEAT</name>
<dbReference type="PANTHER" id="PTHR31928:SF3">
    <property type="entry name" value="EXPRESSED PROTEIN"/>
    <property type="match status" value="1"/>
</dbReference>
<gene>
    <name evidence="4" type="primary">LOC123096515</name>
</gene>
<dbReference type="InterPro" id="IPR049172">
    <property type="entry name" value="DUF6857_pln"/>
</dbReference>
<dbReference type="Gramene" id="TraesCLE_scaffold_041790_01G000200.1">
    <property type="protein sequence ID" value="TraesCLE_scaffold_041790_01G000200.1"/>
    <property type="gene ID" value="TraesCLE_scaffold_041790_01G000200"/>
</dbReference>
<proteinExistence type="predicted"/>
<feature type="domain" description="DUF6857" evidence="3">
    <location>
        <begin position="456"/>
        <end position="714"/>
    </location>
</feature>
<dbReference type="EnsemblPlants" id="TraesCS4D02G121400.1">
    <property type="protein sequence ID" value="TraesCS4D02G121400.1"/>
    <property type="gene ID" value="TraesCS4D02G121400"/>
</dbReference>
<dbReference type="Gramene" id="TraesPARA_EIv1.0_1433010.1">
    <property type="protein sequence ID" value="TraesPARA_EIv1.0_1433010.1.CDS"/>
    <property type="gene ID" value="TraesPARA_EIv1.0_1433010"/>
</dbReference>
<dbReference type="SMR" id="A0A3B6JG71"/>
<dbReference type="InterPro" id="IPR048297">
    <property type="entry name" value="DUF936_dom_pln"/>
</dbReference>
<dbReference type="Pfam" id="PF21647">
    <property type="entry name" value="DUF6857"/>
    <property type="match status" value="1"/>
</dbReference>
<reference evidence="4" key="1">
    <citation type="submission" date="2018-08" db="EMBL/GenBank/DDBJ databases">
        <authorList>
            <person name="Rossello M."/>
        </authorList>
    </citation>
    <scope>NUCLEOTIDE SEQUENCE [LARGE SCALE GENOMIC DNA]</scope>
    <source>
        <strain evidence="4">cv. Chinese Spring</strain>
    </source>
</reference>
<feature type="compositionally biased region" description="Gly residues" evidence="1">
    <location>
        <begin position="279"/>
        <end position="292"/>
    </location>
</feature>
<keyword evidence="5" id="KW-1185">Reference proteome</keyword>
<evidence type="ECO:0000256" key="1">
    <source>
        <dbReference type="SAM" id="MobiDB-lite"/>
    </source>
</evidence>
<dbReference type="AlphaFoldDB" id="A0A3B6JG71"/>
<feature type="compositionally biased region" description="Low complexity" evidence="1">
    <location>
        <begin position="152"/>
        <end position="164"/>
    </location>
</feature>
<evidence type="ECO:0000313" key="4">
    <source>
        <dbReference type="EnsemblPlants" id="TraesCS4D02G121400.1"/>
    </source>
</evidence>
<evidence type="ECO:0000313" key="5">
    <source>
        <dbReference type="Proteomes" id="UP000019116"/>
    </source>
</evidence>
<dbReference type="Gramene" id="TraesLAC4D03G02405680.2">
    <property type="protein sequence ID" value="TraesLAC4D03G02405680.2"/>
    <property type="gene ID" value="TraesLAC4D03G02405680"/>
</dbReference>
<reference evidence="4" key="2">
    <citation type="submission" date="2018-10" db="UniProtKB">
        <authorList>
            <consortium name="EnsemblPlants"/>
        </authorList>
    </citation>
    <scope>IDENTIFICATION</scope>
</reference>
<dbReference type="Gramene" id="TraesJUL4D03G02471230.2">
    <property type="protein sequence ID" value="TraesJUL4D03G02471230.2"/>
    <property type="gene ID" value="TraesJUL4D03G02471230"/>
</dbReference>
<evidence type="ECO:0000259" key="2">
    <source>
        <dbReference type="Pfam" id="PF06075"/>
    </source>
</evidence>
<evidence type="ECO:0000259" key="3">
    <source>
        <dbReference type="Pfam" id="PF21647"/>
    </source>
</evidence>
<organism evidence="4">
    <name type="scientific">Triticum aestivum</name>
    <name type="common">Wheat</name>
    <dbReference type="NCBI Taxonomy" id="4565"/>
    <lineage>
        <taxon>Eukaryota</taxon>
        <taxon>Viridiplantae</taxon>
        <taxon>Streptophyta</taxon>
        <taxon>Embryophyta</taxon>
        <taxon>Tracheophyta</taxon>
        <taxon>Spermatophyta</taxon>
        <taxon>Magnoliopsida</taxon>
        <taxon>Liliopsida</taxon>
        <taxon>Poales</taxon>
        <taxon>Poaceae</taxon>
        <taxon>BOP clade</taxon>
        <taxon>Pooideae</taxon>
        <taxon>Triticodae</taxon>
        <taxon>Triticeae</taxon>
        <taxon>Triticinae</taxon>
        <taxon>Triticum</taxon>
    </lineage>
</organism>
<dbReference type="PANTHER" id="PTHR31928">
    <property type="entry name" value="EXPRESSED PROTEIN"/>
    <property type="match status" value="1"/>
</dbReference>
<feature type="compositionally biased region" description="Polar residues" evidence="1">
    <location>
        <begin position="378"/>
        <end position="388"/>
    </location>
</feature>
<feature type="domain" description="DUF936" evidence="2">
    <location>
        <begin position="5"/>
        <end position="126"/>
    </location>
</feature>